<dbReference type="PROSITE" id="PS01067">
    <property type="entry name" value="SECE_SEC61G"/>
    <property type="match status" value="1"/>
</dbReference>
<comment type="caution">
    <text evidence="10">The sequence shown here is derived from an EMBL/GenBank/DDBJ whole genome shotgun (WGS) entry which is preliminary data.</text>
</comment>
<evidence type="ECO:0000256" key="5">
    <source>
        <dbReference type="ARBA" id="ARBA00022927"/>
    </source>
</evidence>
<dbReference type="HAMAP" id="MF_00422">
    <property type="entry name" value="SecE"/>
    <property type="match status" value="1"/>
</dbReference>
<dbReference type="InterPro" id="IPR001901">
    <property type="entry name" value="Translocase_SecE/Sec61-g"/>
</dbReference>
<evidence type="ECO:0000256" key="2">
    <source>
        <dbReference type="ARBA" id="ARBA00022448"/>
    </source>
</evidence>
<dbReference type="GO" id="GO:0065002">
    <property type="term" value="P:intracellular protein transmembrane transport"/>
    <property type="evidence" value="ECO:0007669"/>
    <property type="project" value="UniProtKB-UniRule"/>
</dbReference>
<comment type="similarity">
    <text evidence="9">Belongs to the SecE/SEC61-gamma family.</text>
</comment>
<dbReference type="GO" id="GO:0009306">
    <property type="term" value="P:protein secretion"/>
    <property type="evidence" value="ECO:0007669"/>
    <property type="project" value="UniProtKB-UniRule"/>
</dbReference>
<keyword evidence="6 9" id="KW-1133">Transmembrane helix</keyword>
<dbReference type="Pfam" id="PF00584">
    <property type="entry name" value="SecE"/>
    <property type="match status" value="1"/>
</dbReference>
<dbReference type="NCBIfam" id="TIGR00964">
    <property type="entry name" value="secE_bact"/>
    <property type="match status" value="1"/>
</dbReference>
<evidence type="ECO:0000256" key="4">
    <source>
        <dbReference type="ARBA" id="ARBA00022692"/>
    </source>
</evidence>
<comment type="subunit">
    <text evidence="9">Component of the Sec protein translocase complex. Heterotrimer consisting of SecY, SecE and SecG subunits. The heterotrimers can form oligomers, although 1 heterotrimer is thought to be able to translocate proteins. Interacts with the ribosome. Interacts with SecDF, and other proteins may be involved. Interacts with SecA.</text>
</comment>
<dbReference type="STRING" id="314283.MED297_06753"/>
<comment type="caution">
    <text evidence="9">Lacks conserved residue(s) required for the propagation of feature annotation.</text>
</comment>
<dbReference type="PRINTS" id="PR01650">
    <property type="entry name" value="SECETRNLCASE"/>
</dbReference>
<dbReference type="EMBL" id="AAOE01000012">
    <property type="protein sequence ID" value="EAR09160.1"/>
    <property type="molecule type" value="Genomic_DNA"/>
</dbReference>
<keyword evidence="4 9" id="KW-0812">Transmembrane</keyword>
<accession>A4BF47</accession>
<dbReference type="GO" id="GO:0008320">
    <property type="term" value="F:protein transmembrane transporter activity"/>
    <property type="evidence" value="ECO:0007669"/>
    <property type="project" value="UniProtKB-UniRule"/>
</dbReference>
<sequence length="122" mass="13345">MNAQAKSSNTAFDYVKWFVVIALVAAAIGGNYYFAAESLIFRVIGVLVVLLLALAVAITTEKGKAVNRLRKEAWVEVRKVVWPTRQETVQTTLVVIGFVLVVALILWAVDSLLGWLVSLVIG</sequence>
<name>A4BF47_9GAMM</name>
<dbReference type="OrthoDB" id="9806365at2"/>
<dbReference type="InterPro" id="IPR038379">
    <property type="entry name" value="SecE_sf"/>
</dbReference>
<dbReference type="PANTHER" id="PTHR33910:SF1">
    <property type="entry name" value="PROTEIN TRANSLOCASE SUBUNIT SECE"/>
    <property type="match status" value="1"/>
</dbReference>
<dbReference type="HOGENOM" id="CLU_113663_0_1_6"/>
<keyword evidence="3 9" id="KW-1003">Cell membrane</keyword>
<keyword evidence="5 9" id="KW-0653">Protein transport</keyword>
<organism evidence="10 11">
    <name type="scientific">Reinekea blandensis MED297</name>
    <dbReference type="NCBI Taxonomy" id="314283"/>
    <lineage>
        <taxon>Bacteria</taxon>
        <taxon>Pseudomonadati</taxon>
        <taxon>Pseudomonadota</taxon>
        <taxon>Gammaproteobacteria</taxon>
        <taxon>Oceanospirillales</taxon>
        <taxon>Saccharospirillaceae</taxon>
        <taxon>Reinekea</taxon>
    </lineage>
</organism>
<gene>
    <name evidence="9" type="primary">secE</name>
    <name evidence="10" type="ORF">MED297_06753</name>
</gene>
<dbReference type="GO" id="GO:0043952">
    <property type="term" value="P:protein transport by the Sec complex"/>
    <property type="evidence" value="ECO:0007669"/>
    <property type="project" value="UniProtKB-UniRule"/>
</dbReference>
<dbReference type="PANTHER" id="PTHR33910">
    <property type="entry name" value="PROTEIN TRANSLOCASE SUBUNIT SECE"/>
    <property type="match status" value="1"/>
</dbReference>
<reference evidence="10 11" key="1">
    <citation type="submission" date="2006-02" db="EMBL/GenBank/DDBJ databases">
        <authorList>
            <person name="Pinhassi J."/>
            <person name="Pedros-Alio C."/>
            <person name="Ferriera S."/>
            <person name="Johnson J."/>
            <person name="Kravitz S."/>
            <person name="Halpern A."/>
            <person name="Remington K."/>
            <person name="Beeson K."/>
            <person name="Tran B."/>
            <person name="Rogers Y.-H."/>
            <person name="Friedman R."/>
            <person name="Venter J.C."/>
        </authorList>
    </citation>
    <scope>NUCLEOTIDE SEQUENCE [LARGE SCALE GENOMIC DNA]</scope>
    <source>
        <strain evidence="10 11">MED297</strain>
    </source>
</reference>
<evidence type="ECO:0000256" key="1">
    <source>
        <dbReference type="ARBA" id="ARBA00004370"/>
    </source>
</evidence>
<feature type="transmembrane region" description="Helical" evidence="9">
    <location>
        <begin position="14"/>
        <end position="34"/>
    </location>
</feature>
<proteinExistence type="inferred from homology"/>
<evidence type="ECO:0000256" key="9">
    <source>
        <dbReference type="HAMAP-Rule" id="MF_00422"/>
    </source>
</evidence>
<dbReference type="AlphaFoldDB" id="A4BF47"/>
<comment type="subcellular location">
    <subcellularLocation>
        <location evidence="1">Membrane</location>
    </subcellularLocation>
</comment>
<keyword evidence="7 9" id="KW-0811">Translocation</keyword>
<keyword evidence="11" id="KW-1185">Reference proteome</keyword>
<dbReference type="Gene3D" id="1.20.5.1030">
    <property type="entry name" value="Preprotein translocase secy subunit"/>
    <property type="match status" value="1"/>
</dbReference>
<keyword evidence="2 9" id="KW-0813">Transport</keyword>
<dbReference type="InterPro" id="IPR005807">
    <property type="entry name" value="SecE_bac"/>
</dbReference>
<dbReference type="GO" id="GO:0005886">
    <property type="term" value="C:plasma membrane"/>
    <property type="evidence" value="ECO:0007669"/>
    <property type="project" value="UniProtKB-UniRule"/>
</dbReference>
<evidence type="ECO:0000313" key="10">
    <source>
        <dbReference type="EMBL" id="EAR09160.1"/>
    </source>
</evidence>
<evidence type="ECO:0000256" key="7">
    <source>
        <dbReference type="ARBA" id="ARBA00023010"/>
    </source>
</evidence>
<dbReference type="GO" id="GO:0006605">
    <property type="term" value="P:protein targeting"/>
    <property type="evidence" value="ECO:0007669"/>
    <property type="project" value="UniProtKB-UniRule"/>
</dbReference>
<dbReference type="Proteomes" id="UP000005953">
    <property type="component" value="Unassembled WGS sequence"/>
</dbReference>
<dbReference type="RefSeq" id="WP_008045223.1">
    <property type="nucleotide sequence ID" value="NZ_CH724152.1"/>
</dbReference>
<evidence type="ECO:0000256" key="6">
    <source>
        <dbReference type="ARBA" id="ARBA00022989"/>
    </source>
</evidence>
<evidence type="ECO:0000256" key="8">
    <source>
        <dbReference type="ARBA" id="ARBA00023136"/>
    </source>
</evidence>
<comment type="function">
    <text evidence="9">Essential subunit of the Sec protein translocation channel SecYEG. Clamps together the 2 halves of SecY. May contact the channel plug during translocation.</text>
</comment>
<keyword evidence="8 9" id="KW-0472">Membrane</keyword>
<protein>
    <recommendedName>
        <fullName evidence="9">Protein translocase subunit SecE</fullName>
    </recommendedName>
</protein>
<feature type="transmembrane region" description="Helical" evidence="9">
    <location>
        <begin position="88"/>
        <end position="109"/>
    </location>
</feature>
<evidence type="ECO:0000313" key="11">
    <source>
        <dbReference type="Proteomes" id="UP000005953"/>
    </source>
</evidence>
<evidence type="ECO:0000256" key="3">
    <source>
        <dbReference type="ARBA" id="ARBA00022475"/>
    </source>
</evidence>
<feature type="transmembrane region" description="Helical" evidence="9">
    <location>
        <begin position="40"/>
        <end position="60"/>
    </location>
</feature>